<dbReference type="Proteomes" id="UP001152797">
    <property type="component" value="Unassembled WGS sequence"/>
</dbReference>
<evidence type="ECO:0000313" key="5">
    <source>
        <dbReference type="Proteomes" id="UP001152797"/>
    </source>
</evidence>
<evidence type="ECO:0000256" key="1">
    <source>
        <dbReference type="SAM" id="MobiDB-lite"/>
    </source>
</evidence>
<dbReference type="EMBL" id="CAMXCT010000563">
    <property type="protein sequence ID" value="CAI3980537.1"/>
    <property type="molecule type" value="Genomic_DNA"/>
</dbReference>
<protein>
    <submittedName>
        <fullName evidence="4">Cell differentiation protein RCD1-like</fullName>
    </submittedName>
</protein>
<feature type="compositionally biased region" description="Low complexity" evidence="1">
    <location>
        <begin position="85"/>
        <end position="98"/>
    </location>
</feature>
<dbReference type="EMBL" id="CAMXCT020000563">
    <property type="protein sequence ID" value="CAL1133912.1"/>
    <property type="molecule type" value="Genomic_DNA"/>
</dbReference>
<name>A0A9P1BVN8_9DINO</name>
<dbReference type="AlphaFoldDB" id="A0A9P1BVN8"/>
<comment type="caution">
    <text evidence="2">The sequence shown here is derived from an EMBL/GenBank/DDBJ whole genome shotgun (WGS) entry which is preliminary data.</text>
</comment>
<accession>A0A9P1BVN8</accession>
<keyword evidence="5" id="KW-1185">Reference proteome</keyword>
<evidence type="ECO:0000313" key="4">
    <source>
        <dbReference type="EMBL" id="CAL4767849.1"/>
    </source>
</evidence>
<organism evidence="2">
    <name type="scientific">Cladocopium goreaui</name>
    <dbReference type="NCBI Taxonomy" id="2562237"/>
    <lineage>
        <taxon>Eukaryota</taxon>
        <taxon>Sar</taxon>
        <taxon>Alveolata</taxon>
        <taxon>Dinophyceae</taxon>
        <taxon>Suessiales</taxon>
        <taxon>Symbiodiniaceae</taxon>
        <taxon>Cladocopium</taxon>
    </lineage>
</organism>
<feature type="compositionally biased region" description="Polar residues" evidence="1">
    <location>
        <begin position="108"/>
        <end position="117"/>
    </location>
</feature>
<reference evidence="3" key="2">
    <citation type="submission" date="2024-04" db="EMBL/GenBank/DDBJ databases">
        <authorList>
            <person name="Chen Y."/>
            <person name="Shah S."/>
            <person name="Dougan E. K."/>
            <person name="Thang M."/>
            <person name="Chan C."/>
        </authorList>
    </citation>
    <scope>NUCLEOTIDE SEQUENCE [LARGE SCALE GENOMIC DNA]</scope>
</reference>
<sequence length="268" mass="27640">MGSNHSSHSQEVQVESTTVDPKQPLSLPIQNRRTRSVTLAPPEPQLGSGLPIKSRRTRGVTLEPAPGRETAGYGERTLAAPPDMARSPVAVLSSPASAQSKSHGSHPGTPSVQIAQSARSRVHFATSPASVVEITPYSWASSASSPVFESPTSPHLWMNTLHLSPPTGYPAVPSTQAIPSQAVAAQVAPAAPPAPAQVMLPLQAVAPAVPAAPAVPSLPVTAGQLSQPAAVPPMLPQQVFWRAPAATTVTAGAEWSGNPPPSAHPMHR</sequence>
<feature type="compositionally biased region" description="Polar residues" evidence="1">
    <location>
        <begin position="1"/>
        <end position="20"/>
    </location>
</feature>
<proteinExistence type="predicted"/>
<dbReference type="OrthoDB" id="438255at2759"/>
<dbReference type="EMBL" id="CAMXCT030000563">
    <property type="protein sequence ID" value="CAL4767849.1"/>
    <property type="molecule type" value="Genomic_DNA"/>
</dbReference>
<evidence type="ECO:0000313" key="2">
    <source>
        <dbReference type="EMBL" id="CAI3980537.1"/>
    </source>
</evidence>
<evidence type="ECO:0000313" key="3">
    <source>
        <dbReference type="EMBL" id="CAL1133912.1"/>
    </source>
</evidence>
<feature type="region of interest" description="Disordered" evidence="1">
    <location>
        <begin position="1"/>
        <end position="117"/>
    </location>
</feature>
<gene>
    <name evidence="2" type="ORF">C1SCF055_LOCUS8403</name>
</gene>
<reference evidence="2" key="1">
    <citation type="submission" date="2022-10" db="EMBL/GenBank/DDBJ databases">
        <authorList>
            <person name="Chen Y."/>
            <person name="Dougan E. K."/>
            <person name="Chan C."/>
            <person name="Rhodes N."/>
            <person name="Thang M."/>
        </authorList>
    </citation>
    <scope>NUCLEOTIDE SEQUENCE</scope>
</reference>